<evidence type="ECO:0008006" key="4">
    <source>
        <dbReference type="Google" id="ProtNLM"/>
    </source>
</evidence>
<sequence>MNVCMAYEKCDQCFRNVRAPDGKPKSDPHECRALYCAYCKKIFPPSHLCYMATGESAIAKPRYKGRPPLRRQKSDDKPASSSTVISTFDRLTFCYDFECTIDAQGNHEPCNVEVQCLEHDDIKEGFEGIGCADLFLTWIFANCMNCVFLAHNAGHYDNLLVCQALEKQGRWVKKIQNGSTIIQMEITQLGIRFIDSLFFFLEACASCPEILVSTKRRRGFRICLISLAMMHM</sequence>
<reference evidence="3" key="1">
    <citation type="submission" date="2017-01" db="EMBL/GenBank/DDBJ databases">
        <title>Comparative genomics of anhydrobiosis in the tardigrade Hypsibius dujardini.</title>
        <authorList>
            <person name="Yoshida Y."/>
            <person name="Koutsovoulos G."/>
            <person name="Laetsch D."/>
            <person name="Stevens L."/>
            <person name="Kumar S."/>
            <person name="Horikawa D."/>
            <person name="Ishino K."/>
            <person name="Komine S."/>
            <person name="Tomita M."/>
            <person name="Blaxter M."/>
            <person name="Arakawa K."/>
        </authorList>
    </citation>
    <scope>NUCLEOTIDE SEQUENCE [LARGE SCALE GENOMIC DNA]</scope>
    <source>
        <strain evidence="3">Z151</strain>
    </source>
</reference>
<dbReference type="Gene3D" id="3.30.420.10">
    <property type="entry name" value="Ribonuclease H-like superfamily/Ribonuclease H"/>
    <property type="match status" value="1"/>
</dbReference>
<dbReference type="EMBL" id="MTYJ01000423">
    <property type="protein sequence ID" value="OWA54563.1"/>
    <property type="molecule type" value="Genomic_DNA"/>
</dbReference>
<evidence type="ECO:0000256" key="1">
    <source>
        <dbReference type="SAM" id="MobiDB-lite"/>
    </source>
</evidence>
<organism evidence="2 3">
    <name type="scientific">Hypsibius exemplaris</name>
    <name type="common">Freshwater tardigrade</name>
    <dbReference type="NCBI Taxonomy" id="2072580"/>
    <lineage>
        <taxon>Eukaryota</taxon>
        <taxon>Metazoa</taxon>
        <taxon>Ecdysozoa</taxon>
        <taxon>Tardigrada</taxon>
        <taxon>Eutardigrada</taxon>
        <taxon>Parachela</taxon>
        <taxon>Hypsibioidea</taxon>
        <taxon>Hypsibiidae</taxon>
        <taxon>Hypsibius</taxon>
    </lineage>
</organism>
<name>A0A9X6NKV7_HYPEX</name>
<accession>A0A9X6NKV7</accession>
<dbReference type="InterPro" id="IPR036397">
    <property type="entry name" value="RNaseH_sf"/>
</dbReference>
<evidence type="ECO:0000313" key="3">
    <source>
        <dbReference type="Proteomes" id="UP000192578"/>
    </source>
</evidence>
<keyword evidence="3" id="KW-1185">Reference proteome</keyword>
<feature type="compositionally biased region" description="Basic residues" evidence="1">
    <location>
        <begin position="61"/>
        <end position="71"/>
    </location>
</feature>
<feature type="region of interest" description="Disordered" evidence="1">
    <location>
        <begin position="61"/>
        <end position="81"/>
    </location>
</feature>
<dbReference type="AlphaFoldDB" id="A0A9X6NKV7"/>
<protein>
    <recommendedName>
        <fullName evidence="4">DNA-directed DNA polymerase</fullName>
    </recommendedName>
</protein>
<proteinExistence type="predicted"/>
<dbReference type="GO" id="GO:0003676">
    <property type="term" value="F:nucleic acid binding"/>
    <property type="evidence" value="ECO:0007669"/>
    <property type="project" value="InterPro"/>
</dbReference>
<dbReference type="Proteomes" id="UP000192578">
    <property type="component" value="Unassembled WGS sequence"/>
</dbReference>
<gene>
    <name evidence="2" type="ORF">BV898_18963</name>
</gene>
<comment type="caution">
    <text evidence="2">The sequence shown here is derived from an EMBL/GenBank/DDBJ whole genome shotgun (WGS) entry which is preliminary data.</text>
</comment>
<evidence type="ECO:0000313" key="2">
    <source>
        <dbReference type="EMBL" id="OWA54563.1"/>
    </source>
</evidence>